<dbReference type="EMBL" id="JBIMSP010000079">
    <property type="protein sequence ID" value="MFH5245507.1"/>
    <property type="molecule type" value="Genomic_DNA"/>
</dbReference>
<dbReference type="Pfam" id="PF08310">
    <property type="entry name" value="LGFP"/>
    <property type="match status" value="2"/>
</dbReference>
<evidence type="ECO:0000256" key="1">
    <source>
        <dbReference type="SAM" id="MobiDB-lite"/>
    </source>
</evidence>
<evidence type="ECO:0000313" key="5">
    <source>
        <dbReference type="Proteomes" id="UP001609175"/>
    </source>
</evidence>
<dbReference type="Proteomes" id="UP001609176">
    <property type="component" value="Unassembled WGS sequence"/>
</dbReference>
<evidence type="ECO:0000313" key="3">
    <source>
        <dbReference type="EMBL" id="MFH5232424.1"/>
    </source>
</evidence>
<dbReference type="Proteomes" id="UP001609175">
    <property type="component" value="Unassembled WGS sequence"/>
</dbReference>
<dbReference type="RefSeq" id="WP_395112853.1">
    <property type="nucleotide sequence ID" value="NZ_JBIMSN010000146.1"/>
</dbReference>
<evidence type="ECO:0000313" key="6">
    <source>
        <dbReference type="Proteomes" id="UP001609176"/>
    </source>
</evidence>
<evidence type="ECO:0000313" key="4">
    <source>
        <dbReference type="EMBL" id="MFH5245507.1"/>
    </source>
</evidence>
<organism evidence="2 5">
    <name type="scientific">Antrihabitans spumae</name>
    <dbReference type="NCBI Taxonomy" id="3373370"/>
    <lineage>
        <taxon>Bacteria</taxon>
        <taxon>Bacillati</taxon>
        <taxon>Actinomycetota</taxon>
        <taxon>Actinomycetes</taxon>
        <taxon>Mycobacteriales</taxon>
        <taxon>Nocardiaceae</taxon>
        <taxon>Antrihabitans</taxon>
    </lineage>
</organism>
<dbReference type="Proteomes" id="UP001609219">
    <property type="component" value="Unassembled WGS sequence"/>
</dbReference>
<keyword evidence="7" id="KW-1185">Reference proteome</keyword>
<dbReference type="EMBL" id="JBIMSO010000019">
    <property type="protein sequence ID" value="MFH5207451.1"/>
    <property type="molecule type" value="Genomic_DNA"/>
</dbReference>
<feature type="region of interest" description="Disordered" evidence="1">
    <location>
        <begin position="1"/>
        <end position="27"/>
    </location>
</feature>
<evidence type="ECO:0000313" key="2">
    <source>
        <dbReference type="EMBL" id="MFH5207451.1"/>
    </source>
</evidence>
<proteinExistence type="predicted"/>
<protein>
    <submittedName>
        <fullName evidence="2">LGFP repeat-containing protein</fullName>
    </submittedName>
</protein>
<accession>A0ABW7JK34</accession>
<dbReference type="InterPro" id="IPR013207">
    <property type="entry name" value="LGFP"/>
</dbReference>
<gene>
    <name evidence="4" type="ORF">ACHIPV_27070</name>
    <name evidence="2" type="ORF">ACHIPZ_04345</name>
    <name evidence="3" type="ORF">ACHIRB_28215</name>
</gene>
<name>A0ABW7JK34_9NOCA</name>
<sequence length="206" mass="22634">MNFDQDRFRGFVSRPSAGSGPEIPGGFTKEEADLAETKEAKRALSRAAPGCQEYWPSPHQVCGAIRDKYNSLGGPNSFLLWPTSVEIRNPDNVGVRQTFNNGPIYWHPNAGAHPVANHFFAAWQRNGWEGGVLKYPTTDEIPSANGGRRQEFQGGAIYWRINEAYYVSGAIRAKWNALGAEGGPLGYPTSDELSVNKYAGRFNNGP</sequence>
<evidence type="ECO:0000313" key="7">
    <source>
        <dbReference type="Proteomes" id="UP001609219"/>
    </source>
</evidence>
<comment type="caution">
    <text evidence="2">The sequence shown here is derived from an EMBL/GenBank/DDBJ whole genome shotgun (WGS) entry which is preliminary data.</text>
</comment>
<dbReference type="EMBL" id="JBIMSN010000146">
    <property type="protein sequence ID" value="MFH5232424.1"/>
    <property type="molecule type" value="Genomic_DNA"/>
</dbReference>
<reference evidence="5 6" key="1">
    <citation type="submission" date="2024-10" db="EMBL/GenBank/DDBJ databases">
        <authorList>
            <person name="Riesco R."/>
        </authorList>
    </citation>
    <scope>NUCLEOTIDE SEQUENCE [LARGE SCALE GENOMIC DNA]</scope>
    <source>
        <strain evidence="4 6">NCIMB 15448</strain>
        <strain evidence="2 5">NCIMB 15449</strain>
        <strain evidence="3 7">NCIMB 15450</strain>
    </source>
</reference>